<reference evidence="1" key="2">
    <citation type="submission" date="2020-09" db="EMBL/GenBank/DDBJ databases">
        <authorList>
            <person name="Sun Q."/>
            <person name="Zhou Y."/>
        </authorList>
    </citation>
    <scope>NUCLEOTIDE SEQUENCE</scope>
    <source>
        <strain evidence="1">CGMCC 1.12987</strain>
    </source>
</reference>
<keyword evidence="2" id="KW-1185">Reference proteome</keyword>
<dbReference type="Proteomes" id="UP000644756">
    <property type="component" value="Unassembled WGS sequence"/>
</dbReference>
<sequence>MGEGGFFLLHFFGAKTMSKVAMMAAQRKYEALKRMKEYTVIGSLNLKK</sequence>
<name>A0A917G1N8_9BACL</name>
<gene>
    <name evidence="1" type="ORF">GCM10010916_39020</name>
</gene>
<dbReference type="EMBL" id="BMGR01000014">
    <property type="protein sequence ID" value="GGG18381.1"/>
    <property type="molecule type" value="Genomic_DNA"/>
</dbReference>
<evidence type="ECO:0000313" key="2">
    <source>
        <dbReference type="Proteomes" id="UP000644756"/>
    </source>
</evidence>
<protein>
    <submittedName>
        <fullName evidence="1">Uncharacterized protein</fullName>
    </submittedName>
</protein>
<organism evidence="1 2">
    <name type="scientific">Paenibacillus abyssi</name>
    <dbReference type="NCBI Taxonomy" id="1340531"/>
    <lineage>
        <taxon>Bacteria</taxon>
        <taxon>Bacillati</taxon>
        <taxon>Bacillota</taxon>
        <taxon>Bacilli</taxon>
        <taxon>Bacillales</taxon>
        <taxon>Paenibacillaceae</taxon>
        <taxon>Paenibacillus</taxon>
    </lineage>
</organism>
<evidence type="ECO:0000313" key="1">
    <source>
        <dbReference type="EMBL" id="GGG18381.1"/>
    </source>
</evidence>
<dbReference type="AlphaFoldDB" id="A0A917G1N8"/>
<accession>A0A917G1N8</accession>
<reference evidence="1" key="1">
    <citation type="journal article" date="2014" name="Int. J. Syst. Evol. Microbiol.">
        <title>Complete genome sequence of Corynebacterium casei LMG S-19264T (=DSM 44701T), isolated from a smear-ripened cheese.</title>
        <authorList>
            <consortium name="US DOE Joint Genome Institute (JGI-PGF)"/>
            <person name="Walter F."/>
            <person name="Albersmeier A."/>
            <person name="Kalinowski J."/>
            <person name="Ruckert C."/>
        </authorList>
    </citation>
    <scope>NUCLEOTIDE SEQUENCE</scope>
    <source>
        <strain evidence="1">CGMCC 1.12987</strain>
    </source>
</reference>
<comment type="caution">
    <text evidence="1">The sequence shown here is derived from an EMBL/GenBank/DDBJ whole genome shotgun (WGS) entry which is preliminary data.</text>
</comment>
<proteinExistence type="predicted"/>